<proteinExistence type="predicted"/>
<dbReference type="EMBL" id="QWGP01000014">
    <property type="protein sequence ID" value="RHZ94116.1"/>
    <property type="molecule type" value="Genomic_DNA"/>
</dbReference>
<dbReference type="Proteomes" id="UP000266305">
    <property type="component" value="Unassembled WGS sequence"/>
</dbReference>
<dbReference type="PROSITE" id="PS50977">
    <property type="entry name" value="HTH_TETR_2"/>
    <property type="match status" value="1"/>
</dbReference>
<reference evidence="7 8" key="1">
    <citation type="submission" date="2018-08" db="EMBL/GenBank/DDBJ databases">
        <title>Draft genome sequence of Rhodobacter sphaeroides FY.</title>
        <authorList>
            <person name="Rayyan A."/>
            <person name="Meyer T.E."/>
            <person name="Kyndt J.A."/>
        </authorList>
    </citation>
    <scope>NUCLEOTIDE SEQUENCE [LARGE SCALE GENOMIC DNA]</scope>
    <source>
        <strain evidence="7 8">FY</strain>
    </source>
</reference>
<keyword evidence="2 4" id="KW-0238">DNA-binding</keyword>
<dbReference type="InterPro" id="IPR011075">
    <property type="entry name" value="TetR_C"/>
</dbReference>
<dbReference type="SUPFAM" id="SSF48498">
    <property type="entry name" value="Tetracyclin repressor-like, C-terminal domain"/>
    <property type="match status" value="1"/>
</dbReference>
<evidence type="ECO:0000313" key="7">
    <source>
        <dbReference type="EMBL" id="RHZ94116.1"/>
    </source>
</evidence>
<dbReference type="InterPro" id="IPR001647">
    <property type="entry name" value="HTH_TetR"/>
</dbReference>
<dbReference type="InterPro" id="IPR036271">
    <property type="entry name" value="Tet_transcr_reg_TetR-rel_C_sf"/>
</dbReference>
<evidence type="ECO:0000256" key="2">
    <source>
        <dbReference type="ARBA" id="ARBA00023125"/>
    </source>
</evidence>
<dbReference type="PRINTS" id="PR00455">
    <property type="entry name" value="HTHTETR"/>
</dbReference>
<evidence type="ECO:0000313" key="8">
    <source>
        <dbReference type="Proteomes" id="UP000266305"/>
    </source>
</evidence>
<keyword evidence="1" id="KW-0805">Transcription regulation</keyword>
<dbReference type="SUPFAM" id="SSF46689">
    <property type="entry name" value="Homeodomain-like"/>
    <property type="match status" value="1"/>
</dbReference>
<accession>A0AAX1UKK5</accession>
<sequence>MPLTDIPPSVPQKPRRGRPRGAPDASLAHQSLIRAGLEHLTEKGYSSVGVDEILKAARVPKGSFYHYFRNKADFGLALIEAYDTYFARLLDQAFLDGSLAPLARLRLFTRMAEEGMARHGFRRGCLVGNLGQEMGALPDDFRAALIGVLETWQRRTAQLFREAQACGELSADHDPDALAEAFWIGWEGAILRAKLELRPDPLHSFTRTFGRHFVTRTQE</sequence>
<dbReference type="GO" id="GO:0003677">
    <property type="term" value="F:DNA binding"/>
    <property type="evidence" value="ECO:0007669"/>
    <property type="project" value="UniProtKB-UniRule"/>
</dbReference>
<dbReference type="RefSeq" id="WP_119000466.1">
    <property type="nucleotide sequence ID" value="NZ_QWGP01000014.1"/>
</dbReference>
<dbReference type="Gene3D" id="1.10.357.10">
    <property type="entry name" value="Tetracycline Repressor, domain 2"/>
    <property type="match status" value="1"/>
</dbReference>
<dbReference type="AlphaFoldDB" id="A0AAX1UKK5"/>
<evidence type="ECO:0000256" key="3">
    <source>
        <dbReference type="ARBA" id="ARBA00023163"/>
    </source>
</evidence>
<dbReference type="Pfam" id="PF00440">
    <property type="entry name" value="TetR_N"/>
    <property type="match status" value="1"/>
</dbReference>
<comment type="caution">
    <text evidence="7">The sequence shown here is derived from an EMBL/GenBank/DDBJ whole genome shotgun (WGS) entry which is preliminary data.</text>
</comment>
<dbReference type="InterPro" id="IPR009057">
    <property type="entry name" value="Homeodomain-like_sf"/>
</dbReference>
<organism evidence="7 8">
    <name type="scientific">Cereibacter sphaeroides</name>
    <name type="common">Rhodobacter sphaeroides</name>
    <dbReference type="NCBI Taxonomy" id="1063"/>
    <lineage>
        <taxon>Bacteria</taxon>
        <taxon>Pseudomonadati</taxon>
        <taxon>Pseudomonadota</taxon>
        <taxon>Alphaproteobacteria</taxon>
        <taxon>Rhodobacterales</taxon>
        <taxon>Paracoccaceae</taxon>
        <taxon>Cereibacter</taxon>
    </lineage>
</organism>
<dbReference type="PANTHER" id="PTHR47506:SF6">
    <property type="entry name" value="HTH-TYPE TRANSCRIPTIONAL REPRESSOR NEMR"/>
    <property type="match status" value="1"/>
</dbReference>
<evidence type="ECO:0000259" key="6">
    <source>
        <dbReference type="PROSITE" id="PS50977"/>
    </source>
</evidence>
<keyword evidence="3" id="KW-0804">Transcription</keyword>
<dbReference type="Pfam" id="PF16925">
    <property type="entry name" value="TetR_C_13"/>
    <property type="match status" value="1"/>
</dbReference>
<dbReference type="PANTHER" id="PTHR47506">
    <property type="entry name" value="TRANSCRIPTIONAL REGULATORY PROTEIN"/>
    <property type="match status" value="1"/>
</dbReference>
<evidence type="ECO:0000256" key="1">
    <source>
        <dbReference type="ARBA" id="ARBA00023015"/>
    </source>
</evidence>
<feature type="region of interest" description="Disordered" evidence="5">
    <location>
        <begin position="1"/>
        <end position="25"/>
    </location>
</feature>
<evidence type="ECO:0000256" key="4">
    <source>
        <dbReference type="PROSITE-ProRule" id="PRU00335"/>
    </source>
</evidence>
<protein>
    <submittedName>
        <fullName evidence="7">TetR family transcriptional regulator</fullName>
    </submittedName>
</protein>
<feature type="domain" description="HTH tetR-type" evidence="6">
    <location>
        <begin position="26"/>
        <end position="86"/>
    </location>
</feature>
<evidence type="ECO:0000256" key="5">
    <source>
        <dbReference type="SAM" id="MobiDB-lite"/>
    </source>
</evidence>
<name>A0AAX1UKK5_CERSP</name>
<feature type="DNA-binding region" description="H-T-H motif" evidence="4">
    <location>
        <begin position="49"/>
        <end position="68"/>
    </location>
</feature>
<gene>
    <name evidence="7" type="ORF">D1114_13495</name>
</gene>